<protein>
    <submittedName>
        <fullName evidence="7">LptF/LptG family permease</fullName>
    </submittedName>
</protein>
<feature type="transmembrane region" description="Helical" evidence="6">
    <location>
        <begin position="338"/>
        <end position="357"/>
    </location>
</feature>
<evidence type="ECO:0000256" key="1">
    <source>
        <dbReference type="ARBA" id="ARBA00004651"/>
    </source>
</evidence>
<dbReference type="EMBL" id="JACFXV010000064">
    <property type="protein sequence ID" value="MBA5778738.1"/>
    <property type="molecule type" value="Genomic_DNA"/>
</dbReference>
<dbReference type="Pfam" id="PF03739">
    <property type="entry name" value="LptF_LptG"/>
    <property type="match status" value="1"/>
</dbReference>
<evidence type="ECO:0000256" key="4">
    <source>
        <dbReference type="ARBA" id="ARBA00022989"/>
    </source>
</evidence>
<keyword evidence="5 6" id="KW-0472">Membrane</keyword>
<keyword evidence="2" id="KW-1003">Cell membrane</keyword>
<organism evidence="7 8">
    <name type="scientific">Stappia albiluteola</name>
    <dbReference type="NCBI Taxonomy" id="2758565"/>
    <lineage>
        <taxon>Bacteria</taxon>
        <taxon>Pseudomonadati</taxon>
        <taxon>Pseudomonadota</taxon>
        <taxon>Alphaproteobacteria</taxon>
        <taxon>Hyphomicrobiales</taxon>
        <taxon>Stappiaceae</taxon>
        <taxon>Stappia</taxon>
    </lineage>
</organism>
<evidence type="ECO:0000256" key="3">
    <source>
        <dbReference type="ARBA" id="ARBA00022692"/>
    </source>
</evidence>
<dbReference type="PANTHER" id="PTHR33529:SF2">
    <property type="entry name" value="LIPOPOLYSACCHARIDE EXPORT SYSTEM PERMEASE PROTEIN LPTG"/>
    <property type="match status" value="1"/>
</dbReference>
<feature type="transmembrane region" description="Helical" evidence="6">
    <location>
        <begin position="101"/>
        <end position="124"/>
    </location>
</feature>
<feature type="transmembrane region" description="Helical" evidence="6">
    <location>
        <begin position="51"/>
        <end position="81"/>
    </location>
</feature>
<evidence type="ECO:0000313" key="8">
    <source>
        <dbReference type="Proteomes" id="UP000541109"/>
    </source>
</evidence>
<evidence type="ECO:0000256" key="6">
    <source>
        <dbReference type="SAM" id="Phobius"/>
    </source>
</evidence>
<dbReference type="RefSeq" id="WP_182167346.1">
    <property type="nucleotide sequence ID" value="NZ_JACFXV010000064.1"/>
</dbReference>
<feature type="transmembrane region" description="Helical" evidence="6">
    <location>
        <begin position="312"/>
        <end position="332"/>
    </location>
</feature>
<evidence type="ECO:0000313" key="7">
    <source>
        <dbReference type="EMBL" id="MBA5778738.1"/>
    </source>
</evidence>
<accession>A0A839AI89</accession>
<sequence length="406" mass="43426">MRSQRTVTVSLVGNALKQILAVLLLVEAVFLAESLTGLLEQVLRNGGKLIHVGYALGLTVPEIFDFALPLAIVIGLYITLFSAREDREIVVLSAAGVSWSYIPKVAVTVGIVGFCASLAVSGYFNPWMAFAKRALLFDLKAQYIFQAIAEPGREDAIQTIQGRTFISLNSEKDGEIQRRLFIHQPGEPVGWRVTQAEGWGLNGPDEDGRYSVALGQVRAYDFREQAISGDALLSEGKGPNLRTLPGTLAPTVPALPLMRINEVSLPVRLDNILQMIPRRLVSAEWTFSDVIGAGEALLEAAPEAVRRRAGEILARALLCLFAPLLAVAAVILSRGGASRFFALPGACAVLLTIDTASRAMLGQIAEGGLGLLFAAAGALSLGLCALLLLFAFARNERLVIPAGQRA</sequence>
<dbReference type="InterPro" id="IPR005495">
    <property type="entry name" value="LptG/LptF_permease"/>
</dbReference>
<dbReference type="PANTHER" id="PTHR33529">
    <property type="entry name" value="SLR0882 PROTEIN-RELATED"/>
    <property type="match status" value="1"/>
</dbReference>
<feature type="transmembrane region" description="Helical" evidence="6">
    <location>
        <begin position="369"/>
        <end position="393"/>
    </location>
</feature>
<comment type="subcellular location">
    <subcellularLocation>
        <location evidence="1">Cell membrane</location>
        <topology evidence="1">Multi-pass membrane protein</topology>
    </subcellularLocation>
</comment>
<dbReference type="GO" id="GO:0015920">
    <property type="term" value="P:lipopolysaccharide transport"/>
    <property type="evidence" value="ECO:0007669"/>
    <property type="project" value="TreeGrafter"/>
</dbReference>
<proteinExistence type="predicted"/>
<dbReference type="Proteomes" id="UP000541109">
    <property type="component" value="Unassembled WGS sequence"/>
</dbReference>
<keyword evidence="8" id="KW-1185">Reference proteome</keyword>
<feature type="transmembrane region" description="Helical" evidence="6">
    <location>
        <begin position="20"/>
        <end position="39"/>
    </location>
</feature>
<gene>
    <name evidence="7" type="ORF">H2509_16560</name>
</gene>
<name>A0A839AI89_9HYPH</name>
<comment type="caution">
    <text evidence="7">The sequence shown here is derived from an EMBL/GenBank/DDBJ whole genome shotgun (WGS) entry which is preliminary data.</text>
</comment>
<dbReference type="GO" id="GO:0043190">
    <property type="term" value="C:ATP-binding cassette (ABC) transporter complex"/>
    <property type="evidence" value="ECO:0007669"/>
    <property type="project" value="TreeGrafter"/>
</dbReference>
<evidence type="ECO:0000256" key="2">
    <source>
        <dbReference type="ARBA" id="ARBA00022475"/>
    </source>
</evidence>
<evidence type="ECO:0000256" key="5">
    <source>
        <dbReference type="ARBA" id="ARBA00023136"/>
    </source>
</evidence>
<keyword evidence="4 6" id="KW-1133">Transmembrane helix</keyword>
<dbReference type="AlphaFoldDB" id="A0A839AI89"/>
<reference evidence="7 8" key="1">
    <citation type="submission" date="2020-07" db="EMBL/GenBank/DDBJ databases">
        <title>Stappia sp., F7233, whole genome shotgun sequencing project.</title>
        <authorList>
            <person name="Jiang S."/>
            <person name="Liu Z.W."/>
            <person name="Du Z.J."/>
        </authorList>
    </citation>
    <scope>NUCLEOTIDE SEQUENCE [LARGE SCALE GENOMIC DNA]</scope>
    <source>
        <strain evidence="7 8">F7233</strain>
    </source>
</reference>
<keyword evidence="3 6" id="KW-0812">Transmembrane</keyword>